<dbReference type="CDD" id="cd02440">
    <property type="entry name" value="AdoMet_MTases"/>
    <property type="match status" value="1"/>
</dbReference>
<dbReference type="GO" id="GO:0008168">
    <property type="term" value="F:methyltransferase activity"/>
    <property type="evidence" value="ECO:0007669"/>
    <property type="project" value="TreeGrafter"/>
</dbReference>
<dbReference type="Proteomes" id="UP001147746">
    <property type="component" value="Unassembled WGS sequence"/>
</dbReference>
<dbReference type="EMBL" id="JAPZBO010000007">
    <property type="protein sequence ID" value="KAJ5310976.1"/>
    <property type="molecule type" value="Genomic_DNA"/>
</dbReference>
<protein>
    <recommendedName>
        <fullName evidence="3">S-adenosyl-L-methionine-dependent methyltransferase</fullName>
    </recommendedName>
</protein>
<dbReference type="SUPFAM" id="SSF53335">
    <property type="entry name" value="S-adenosyl-L-methionine-dependent methyltransferases"/>
    <property type="match status" value="1"/>
</dbReference>
<dbReference type="Pfam" id="PF13489">
    <property type="entry name" value="Methyltransf_23"/>
    <property type="match status" value="1"/>
</dbReference>
<reference evidence="1" key="1">
    <citation type="submission" date="2022-12" db="EMBL/GenBank/DDBJ databases">
        <authorList>
            <person name="Petersen C."/>
        </authorList>
    </citation>
    <scope>NUCLEOTIDE SEQUENCE</scope>
    <source>
        <strain evidence="1">IBT 21472</strain>
    </source>
</reference>
<name>A0A9W9HCP7_9EURO</name>
<reference evidence="1" key="2">
    <citation type="journal article" date="2023" name="IMA Fungus">
        <title>Comparative genomic study of the Penicillium genus elucidates a diverse pangenome and 15 lateral gene transfer events.</title>
        <authorList>
            <person name="Petersen C."/>
            <person name="Sorensen T."/>
            <person name="Nielsen M.R."/>
            <person name="Sondergaard T.E."/>
            <person name="Sorensen J.L."/>
            <person name="Fitzpatrick D.A."/>
            <person name="Frisvad J.C."/>
            <person name="Nielsen K.L."/>
        </authorList>
    </citation>
    <scope>NUCLEOTIDE SEQUENCE</scope>
    <source>
        <strain evidence="1">IBT 21472</strain>
    </source>
</reference>
<accession>A0A9W9HCP7</accession>
<evidence type="ECO:0000313" key="2">
    <source>
        <dbReference type="Proteomes" id="UP001147746"/>
    </source>
</evidence>
<dbReference type="InterPro" id="IPR029063">
    <property type="entry name" value="SAM-dependent_MTases_sf"/>
</dbReference>
<evidence type="ECO:0000313" key="1">
    <source>
        <dbReference type="EMBL" id="KAJ5310976.1"/>
    </source>
</evidence>
<sequence length="383" mass="43828">MMDFFPHLGSNGIEVDAEPGSSSDHDSIRSDLTSLSESVYANVYENGRTYHGYRPWSYVLPNDQREQDRLQVMHHIFRLFFDGEICATRLENPQMILDIGTGTGIWAMESANLFCYVGMFTDKAVVADQIPAAEVVGVDLSPIQPIWVPPNLRFIIDDVNQEMRFPSNSVDFIHVRGLAGSIENWSSFLQQCYKYGRLTIPLGHVLCFQERPGGRLEISECRPQVHCDDGTYPDDCYLRTWVDEFNRITKIQGRTWDIMPEIQGLLEDSSFQDIHLSDNKIPIGPWAKDRKLEEIGRCFQAQMAEDAIESYSLALFTRFGEWKLAEVQVLLAHLRSELKSNKMHIYSYLYVPTSRQLSNANYSQQHICHGEKAGDITFIILLV</sequence>
<organism evidence="1 2">
    <name type="scientific">Penicillium atrosanguineum</name>
    <dbReference type="NCBI Taxonomy" id="1132637"/>
    <lineage>
        <taxon>Eukaryota</taxon>
        <taxon>Fungi</taxon>
        <taxon>Dikarya</taxon>
        <taxon>Ascomycota</taxon>
        <taxon>Pezizomycotina</taxon>
        <taxon>Eurotiomycetes</taxon>
        <taxon>Eurotiomycetidae</taxon>
        <taxon>Eurotiales</taxon>
        <taxon>Aspergillaceae</taxon>
        <taxon>Penicillium</taxon>
    </lineage>
</organism>
<comment type="caution">
    <text evidence="1">The sequence shown here is derived from an EMBL/GenBank/DDBJ whole genome shotgun (WGS) entry which is preliminary data.</text>
</comment>
<proteinExistence type="predicted"/>
<gene>
    <name evidence="1" type="ORF">N7476_006836</name>
</gene>
<dbReference type="AlphaFoldDB" id="A0A9W9HCP7"/>
<dbReference type="PANTHER" id="PTHR43591:SF24">
    <property type="entry name" value="2-METHOXY-6-POLYPRENYL-1,4-BENZOQUINOL METHYLASE, MITOCHONDRIAL"/>
    <property type="match status" value="1"/>
</dbReference>
<dbReference type="Gene3D" id="3.40.50.150">
    <property type="entry name" value="Vaccinia Virus protein VP39"/>
    <property type="match status" value="1"/>
</dbReference>
<keyword evidence="2" id="KW-1185">Reference proteome</keyword>
<evidence type="ECO:0008006" key="3">
    <source>
        <dbReference type="Google" id="ProtNLM"/>
    </source>
</evidence>
<dbReference type="PANTHER" id="PTHR43591">
    <property type="entry name" value="METHYLTRANSFERASE"/>
    <property type="match status" value="1"/>
</dbReference>